<dbReference type="AlphaFoldDB" id="A0A0H3KYT0"/>
<feature type="coiled-coil region" evidence="1">
    <location>
        <begin position="65"/>
        <end position="92"/>
    </location>
</feature>
<keyword evidence="1" id="KW-0175">Coiled coil</keyword>
<dbReference type="STRING" id="395019.BMULJ_05741"/>
<protein>
    <submittedName>
        <fullName evidence="3">ISBmu16 transposase</fullName>
    </submittedName>
</protein>
<evidence type="ECO:0000313" key="3">
    <source>
        <dbReference type="EMBL" id="BAG47556.1"/>
    </source>
</evidence>
<proteinExistence type="predicted"/>
<evidence type="ECO:0000256" key="1">
    <source>
        <dbReference type="SAM" id="Coils"/>
    </source>
</evidence>
<organism evidence="3 4">
    <name type="scientific">Burkholderia multivorans (strain ATCC 17616 / 249)</name>
    <dbReference type="NCBI Taxonomy" id="395019"/>
    <lineage>
        <taxon>Bacteria</taxon>
        <taxon>Pseudomonadati</taxon>
        <taxon>Pseudomonadota</taxon>
        <taxon>Betaproteobacteria</taxon>
        <taxon>Burkholderiales</taxon>
        <taxon>Burkholderiaceae</taxon>
        <taxon>Burkholderia</taxon>
        <taxon>Burkholderia cepacia complex</taxon>
    </lineage>
</organism>
<evidence type="ECO:0000259" key="2">
    <source>
        <dbReference type="Pfam" id="PF01609"/>
    </source>
</evidence>
<dbReference type="KEGG" id="bmu:Bmul_5780"/>
<accession>A0A0H3KYT0</accession>
<dbReference type="PANTHER" id="PTHR33408">
    <property type="entry name" value="TRANSPOSASE"/>
    <property type="match status" value="1"/>
</dbReference>
<dbReference type="InterPro" id="IPR002559">
    <property type="entry name" value="Transposase_11"/>
</dbReference>
<dbReference type="Proteomes" id="UP000008815">
    <property type="component" value="Chromosome 3"/>
</dbReference>
<evidence type="ECO:0000313" key="4">
    <source>
        <dbReference type="Proteomes" id="UP000008815"/>
    </source>
</evidence>
<dbReference type="InterPro" id="IPR047629">
    <property type="entry name" value="IS1182_transpos"/>
</dbReference>
<dbReference type="KEGG" id="bmj:BMULJ_05741"/>
<dbReference type="eggNOG" id="COG3666">
    <property type="taxonomic scope" value="Bacteria"/>
</dbReference>
<keyword evidence="4" id="KW-1185">Reference proteome</keyword>
<feature type="domain" description="Transposase IS4-like" evidence="2">
    <location>
        <begin position="109"/>
        <end position="330"/>
    </location>
</feature>
<reference evidence="3 4" key="1">
    <citation type="submission" date="2007-04" db="EMBL/GenBank/DDBJ databases">
        <title>Complete genome sequence of Burkholderia multivorans ATCC 17616.</title>
        <authorList>
            <person name="Ohtsubo Y."/>
            <person name="Yamashita A."/>
            <person name="Kurokawa K."/>
            <person name="Takami H."/>
            <person name="Yuhara S."/>
            <person name="Nishiyama E."/>
            <person name="Endo R."/>
            <person name="Miyazaki R."/>
            <person name="Ono A."/>
            <person name="Yano K."/>
            <person name="Ito M."/>
            <person name="Sota M."/>
            <person name="Yuji N."/>
            <person name="Hattori M."/>
            <person name="Tsuda M."/>
        </authorList>
    </citation>
    <scope>NUCLEOTIDE SEQUENCE [LARGE SCALE GENOMIC DNA]</scope>
    <source>
        <strain evidence="4">ATCC 17616 / 249</strain>
    </source>
</reference>
<dbReference type="PANTHER" id="PTHR33408:SF2">
    <property type="entry name" value="TRANSPOSASE DDE DOMAIN-CONTAINING PROTEIN"/>
    <property type="match status" value="1"/>
</dbReference>
<dbReference type="HOGENOM" id="CLU_021293_12_1_4"/>
<gene>
    <name evidence="3" type="ordered locus">BMULJ_05741</name>
</gene>
<dbReference type="NCBIfam" id="NF033551">
    <property type="entry name" value="transpos_IS1182"/>
    <property type="match status" value="1"/>
</dbReference>
<sequence length="351" mass="39583">MTDLFRSTLVAIDGSKFKASNTRDRNFTTGKIDKRQQQIEESIQRYLSALETADRTQPPEVEAKTTRLREKIAQLQGQMRHLEQVKEELKTLPDGQISLTDPDARSMATSGRGSGIVGYNVQVAVDSKHHLIVAHEVTNAGSDRAQLSPMAQAARDAMGKTRLKAIADRGYYSGPQIKACEDAGIAAILPRTTTSSAKAHGRFDRADFIYIARDDEYQCPAGQRAIYRFTGLEHGMYLRRYWSSACIGCALKPQCTPSDYRRITRWEHESVLEAAQRRLDRMPDAMTVRRRTVEHVFGTFKHWMGYTHFLTRRLANVSTEMSLHVLAYNLKRVIAILGFAKTMKAMRLVGA</sequence>
<name>A0A0H3KYT0_BURM1</name>
<dbReference type="Pfam" id="PF01609">
    <property type="entry name" value="DDE_Tnp_1"/>
    <property type="match status" value="1"/>
</dbReference>
<dbReference type="EMBL" id="AP009387">
    <property type="protein sequence ID" value="BAG47556.1"/>
    <property type="molecule type" value="Genomic_DNA"/>
</dbReference>